<dbReference type="AlphaFoldDB" id="A0AAN8ALA6"/>
<accession>A0AAN8ALA6</accession>
<reference evidence="1 2" key="2">
    <citation type="journal article" date="2023" name="Mol. Biol. Evol.">
        <title>Genomics of Secondarily Temperate Adaptation in the Only Non-Antarctic Icefish.</title>
        <authorList>
            <person name="Rivera-Colon A.G."/>
            <person name="Rayamajhi N."/>
            <person name="Minhas B.F."/>
            <person name="Madrigal G."/>
            <person name="Bilyk K.T."/>
            <person name="Yoon V."/>
            <person name="Hune M."/>
            <person name="Gregory S."/>
            <person name="Cheng C.H.C."/>
            <person name="Catchen J.M."/>
        </authorList>
    </citation>
    <scope>NUCLEOTIDE SEQUENCE [LARGE SCALE GENOMIC DNA]</scope>
    <source>
        <strain evidence="1">JMC-PN-2008</strain>
    </source>
</reference>
<protein>
    <submittedName>
        <fullName evidence="1">Uncharacterized protein</fullName>
    </submittedName>
</protein>
<proteinExistence type="predicted"/>
<evidence type="ECO:0000313" key="2">
    <source>
        <dbReference type="Proteomes" id="UP001346869"/>
    </source>
</evidence>
<dbReference type="EMBL" id="JAUZQC010000011">
    <property type="protein sequence ID" value="KAK5864178.1"/>
    <property type="molecule type" value="Genomic_DNA"/>
</dbReference>
<sequence length="74" mass="7971">MLVPHTQTLYNTTSITGAPADSFVKVSRGGEERGIVGLSPPIGRCTDSREERVELPRVAPSNLPLLQPVYQPAV</sequence>
<keyword evidence="2" id="KW-1185">Reference proteome</keyword>
<organism evidence="1 2">
    <name type="scientific">Eleginops maclovinus</name>
    <name type="common">Patagonian blennie</name>
    <name type="synonym">Eleginus maclovinus</name>
    <dbReference type="NCBI Taxonomy" id="56733"/>
    <lineage>
        <taxon>Eukaryota</taxon>
        <taxon>Metazoa</taxon>
        <taxon>Chordata</taxon>
        <taxon>Craniata</taxon>
        <taxon>Vertebrata</taxon>
        <taxon>Euteleostomi</taxon>
        <taxon>Actinopterygii</taxon>
        <taxon>Neopterygii</taxon>
        <taxon>Teleostei</taxon>
        <taxon>Neoteleostei</taxon>
        <taxon>Acanthomorphata</taxon>
        <taxon>Eupercaria</taxon>
        <taxon>Perciformes</taxon>
        <taxon>Notothenioidei</taxon>
        <taxon>Eleginopidae</taxon>
        <taxon>Eleginops</taxon>
    </lineage>
</organism>
<evidence type="ECO:0000313" key="1">
    <source>
        <dbReference type="EMBL" id="KAK5864178.1"/>
    </source>
</evidence>
<name>A0AAN8ALA6_ELEMC</name>
<gene>
    <name evidence="1" type="ORF">PBY51_001139</name>
</gene>
<comment type="caution">
    <text evidence="1">The sequence shown here is derived from an EMBL/GenBank/DDBJ whole genome shotgun (WGS) entry which is preliminary data.</text>
</comment>
<reference evidence="1 2" key="1">
    <citation type="journal article" date="2023" name="Genes (Basel)">
        <title>Chromosome-Level Genome Assembly and Circadian Gene Repertoire of the Patagonia Blennie Eleginops maclovinus-The Closest Ancestral Proxy of Antarctic Cryonotothenioids.</title>
        <authorList>
            <person name="Cheng C.C."/>
            <person name="Rivera-Colon A.G."/>
            <person name="Minhas B.F."/>
            <person name="Wilson L."/>
            <person name="Rayamajhi N."/>
            <person name="Vargas-Chacoff L."/>
            <person name="Catchen J.M."/>
        </authorList>
    </citation>
    <scope>NUCLEOTIDE SEQUENCE [LARGE SCALE GENOMIC DNA]</scope>
    <source>
        <strain evidence="1">JMC-PN-2008</strain>
    </source>
</reference>
<dbReference type="Proteomes" id="UP001346869">
    <property type="component" value="Unassembled WGS sequence"/>
</dbReference>